<sequence length="92" mass="10532">MEEEIPTTYTSMKMDVDEIVEYYIRYGNGLGFPIKRRTSSKGDDGELRFETFACSRSGKSKSTSKNAFQMRLITKIDCKAKLRATICPDGMW</sequence>
<accession>A0ABC8V4B8</accession>
<evidence type="ECO:0000259" key="1">
    <source>
        <dbReference type="Pfam" id="PF03101"/>
    </source>
</evidence>
<dbReference type="InterPro" id="IPR004330">
    <property type="entry name" value="FAR1_DNA_bnd_dom"/>
</dbReference>
<keyword evidence="3" id="KW-1185">Reference proteome</keyword>
<evidence type="ECO:0000313" key="3">
    <source>
        <dbReference type="Proteomes" id="UP001642360"/>
    </source>
</evidence>
<feature type="domain" description="FAR1" evidence="1">
    <location>
        <begin position="21"/>
        <end position="92"/>
    </location>
</feature>
<dbReference type="Proteomes" id="UP001642360">
    <property type="component" value="Unassembled WGS sequence"/>
</dbReference>
<comment type="caution">
    <text evidence="2">The sequence shown here is derived from an EMBL/GenBank/DDBJ whole genome shotgun (WGS) entry which is preliminary data.</text>
</comment>
<organism evidence="2 3">
    <name type="scientific">Ilex paraguariensis</name>
    <name type="common">yerba mate</name>
    <dbReference type="NCBI Taxonomy" id="185542"/>
    <lineage>
        <taxon>Eukaryota</taxon>
        <taxon>Viridiplantae</taxon>
        <taxon>Streptophyta</taxon>
        <taxon>Embryophyta</taxon>
        <taxon>Tracheophyta</taxon>
        <taxon>Spermatophyta</taxon>
        <taxon>Magnoliopsida</taxon>
        <taxon>eudicotyledons</taxon>
        <taxon>Gunneridae</taxon>
        <taxon>Pentapetalae</taxon>
        <taxon>asterids</taxon>
        <taxon>campanulids</taxon>
        <taxon>Aquifoliales</taxon>
        <taxon>Aquifoliaceae</taxon>
        <taxon>Ilex</taxon>
    </lineage>
</organism>
<dbReference type="EMBL" id="CAUOFW020010346">
    <property type="protein sequence ID" value="CAK9188185.1"/>
    <property type="molecule type" value="Genomic_DNA"/>
</dbReference>
<dbReference type="Pfam" id="PF03101">
    <property type="entry name" value="FAR1"/>
    <property type="match status" value="1"/>
</dbReference>
<proteinExistence type="predicted"/>
<protein>
    <recommendedName>
        <fullName evidence="1">FAR1 domain-containing protein</fullName>
    </recommendedName>
</protein>
<gene>
    <name evidence="2" type="ORF">ILEXP_LOCUS58835</name>
</gene>
<evidence type="ECO:0000313" key="2">
    <source>
        <dbReference type="EMBL" id="CAK9188185.1"/>
    </source>
</evidence>
<dbReference type="AlphaFoldDB" id="A0ABC8V4B8"/>
<name>A0ABC8V4B8_9AQUA</name>
<reference evidence="2 3" key="1">
    <citation type="submission" date="2024-02" db="EMBL/GenBank/DDBJ databases">
        <authorList>
            <person name="Vignale AGUSTIN F."/>
            <person name="Sosa J E."/>
            <person name="Modenutti C."/>
        </authorList>
    </citation>
    <scope>NUCLEOTIDE SEQUENCE [LARGE SCALE GENOMIC DNA]</scope>
</reference>